<reference evidence="3" key="1">
    <citation type="journal article" date="2013" name="Nat. Biotechnol.">
        <title>Draft genome sequence of chickpea (Cicer arietinum) provides a resource for trait improvement.</title>
        <authorList>
            <person name="Varshney R.K."/>
            <person name="Song C."/>
            <person name="Saxena R.K."/>
            <person name="Azam S."/>
            <person name="Yu S."/>
            <person name="Sharpe A.G."/>
            <person name="Cannon S."/>
            <person name="Baek J."/>
            <person name="Rosen B.D."/>
            <person name="Tar'an B."/>
            <person name="Millan T."/>
            <person name="Zhang X."/>
            <person name="Ramsay L.D."/>
            <person name="Iwata A."/>
            <person name="Wang Y."/>
            <person name="Nelson W."/>
            <person name="Farmer A.D."/>
            <person name="Gaur P.M."/>
            <person name="Soderlund C."/>
            <person name="Penmetsa R.V."/>
            <person name="Xu C."/>
            <person name="Bharti A.K."/>
            <person name="He W."/>
            <person name="Winter P."/>
            <person name="Zhao S."/>
            <person name="Hane J.K."/>
            <person name="Carrasquilla-Garcia N."/>
            <person name="Condie J.A."/>
            <person name="Upadhyaya H.D."/>
            <person name="Luo M.C."/>
            <person name="Thudi M."/>
            <person name="Gowda C.L."/>
            <person name="Singh N.P."/>
            <person name="Lichtenzveig J."/>
            <person name="Gali K.K."/>
            <person name="Rubio J."/>
            <person name="Nadarajan N."/>
            <person name="Dolezel J."/>
            <person name="Bansal K.C."/>
            <person name="Xu X."/>
            <person name="Edwards D."/>
            <person name="Zhang G."/>
            <person name="Kahl G."/>
            <person name="Gil J."/>
            <person name="Singh K.B."/>
            <person name="Datta S.K."/>
            <person name="Jackson S.A."/>
            <person name="Wang J."/>
            <person name="Cook D.R."/>
        </authorList>
    </citation>
    <scope>NUCLEOTIDE SEQUENCE [LARGE SCALE GENOMIC DNA]</scope>
    <source>
        <strain evidence="3">cv. CDC Frontier</strain>
    </source>
</reference>
<dbReference type="Gene3D" id="3.60.40.10">
    <property type="entry name" value="PPM-type phosphatase domain"/>
    <property type="match status" value="1"/>
</dbReference>
<evidence type="ECO:0000259" key="2">
    <source>
        <dbReference type="PROSITE" id="PS51746"/>
    </source>
</evidence>
<dbReference type="InterPro" id="IPR001932">
    <property type="entry name" value="PPM-type_phosphatase-like_dom"/>
</dbReference>
<evidence type="ECO:0000313" key="4">
    <source>
        <dbReference type="RefSeq" id="XP_004492043.1"/>
    </source>
</evidence>
<dbReference type="SUPFAM" id="SSF81606">
    <property type="entry name" value="PP2C-like"/>
    <property type="match status" value="1"/>
</dbReference>
<dbReference type="Pfam" id="PF00481">
    <property type="entry name" value="PP2C"/>
    <property type="match status" value="1"/>
</dbReference>
<evidence type="ECO:0000313" key="3">
    <source>
        <dbReference type="Proteomes" id="UP000087171"/>
    </source>
</evidence>
<dbReference type="InterPro" id="IPR015655">
    <property type="entry name" value="PP2C"/>
</dbReference>
<organism evidence="3 4">
    <name type="scientific">Cicer arietinum</name>
    <name type="common">Chickpea</name>
    <name type="synonym">Garbanzo</name>
    <dbReference type="NCBI Taxonomy" id="3827"/>
    <lineage>
        <taxon>Eukaryota</taxon>
        <taxon>Viridiplantae</taxon>
        <taxon>Streptophyta</taxon>
        <taxon>Embryophyta</taxon>
        <taxon>Tracheophyta</taxon>
        <taxon>Spermatophyta</taxon>
        <taxon>Magnoliopsida</taxon>
        <taxon>eudicotyledons</taxon>
        <taxon>Gunneridae</taxon>
        <taxon>Pentapetalae</taxon>
        <taxon>rosids</taxon>
        <taxon>fabids</taxon>
        <taxon>Fabales</taxon>
        <taxon>Fabaceae</taxon>
        <taxon>Papilionoideae</taxon>
        <taxon>50 kb inversion clade</taxon>
        <taxon>NPAAA clade</taxon>
        <taxon>Hologalegina</taxon>
        <taxon>IRL clade</taxon>
        <taxon>Cicereae</taxon>
        <taxon>Cicer</taxon>
    </lineage>
</organism>
<name>A0A1S2XNF5_CICAR</name>
<sequence length="455" mass="50067">MTQAVEVLNRYGTDLVGEGRGSDSECLAGFECFLNIVRALGMGSCISEVGAGGSPPLLSYLPESNVDGGKRRRLRGSSSFDYKIPGRMFLNGSSDIASMYCKQGRKGINQDAMLVWENFCSNEDTIFCGVFDGHGPYGHRVAKKVRDSFPLKLSAQWDFHRKNKDGFSNHNGAATSYTSEEQTRLVEEKPSHSDHEFDGTNAILTLRESFLKASKIMDKELKLHPDIDCFCSGTTAVTLIKQGLNLVVGNVGDSRAVLGTRDHEDSLIAVQLTIDLKPNLPKEEERIRLRKGRVFSLPNEHEVPRVWLPNTDFPGLAMARAFGDFCLKDFGLISVPDVSYHRLTEKDEFVVLATDGIWDVLSNEEVVEIVASAPRPTAARLLVESAVHGWRTKFPFCKVDDCAAVCLFLDSNSESKAEHTTDKSMPLPEASTDLVDQSPLPGEKGIGTEAEKQQG</sequence>
<feature type="compositionally biased region" description="Basic and acidic residues" evidence="1">
    <location>
        <begin position="181"/>
        <end position="197"/>
    </location>
</feature>
<dbReference type="GeneID" id="101491942"/>
<dbReference type="CDD" id="cd00143">
    <property type="entry name" value="PP2Cc"/>
    <property type="match status" value="1"/>
</dbReference>
<dbReference type="GO" id="GO:0004722">
    <property type="term" value="F:protein serine/threonine phosphatase activity"/>
    <property type="evidence" value="ECO:0007669"/>
    <property type="project" value="InterPro"/>
</dbReference>
<feature type="compositionally biased region" description="Polar residues" evidence="1">
    <location>
        <begin position="168"/>
        <end position="180"/>
    </location>
</feature>
<dbReference type="OrthoDB" id="10264738at2759"/>
<dbReference type="AlphaFoldDB" id="A0A1S2XNF5"/>
<accession>A0A1S2XNF5</accession>
<gene>
    <name evidence="4" type="primary">LOC101491942</name>
</gene>
<feature type="region of interest" description="Disordered" evidence="1">
    <location>
        <begin position="415"/>
        <end position="455"/>
    </location>
</feature>
<proteinExistence type="predicted"/>
<dbReference type="RefSeq" id="XP_004492043.1">
    <property type="nucleotide sequence ID" value="XM_004491986.2"/>
</dbReference>
<dbReference type="PROSITE" id="PS51746">
    <property type="entry name" value="PPM_2"/>
    <property type="match status" value="1"/>
</dbReference>
<dbReference type="InterPro" id="IPR036457">
    <property type="entry name" value="PPM-type-like_dom_sf"/>
</dbReference>
<dbReference type="PANTHER" id="PTHR47992">
    <property type="entry name" value="PROTEIN PHOSPHATASE"/>
    <property type="match status" value="1"/>
</dbReference>
<evidence type="ECO:0000256" key="1">
    <source>
        <dbReference type="SAM" id="MobiDB-lite"/>
    </source>
</evidence>
<feature type="domain" description="PPM-type phosphatase" evidence="2">
    <location>
        <begin position="96"/>
        <end position="409"/>
    </location>
</feature>
<dbReference type="SMART" id="SM00332">
    <property type="entry name" value="PP2Cc"/>
    <property type="match status" value="1"/>
</dbReference>
<dbReference type="KEGG" id="cam:101491942"/>
<keyword evidence="3" id="KW-1185">Reference proteome</keyword>
<reference evidence="4" key="2">
    <citation type="submission" date="2025-08" db="UniProtKB">
        <authorList>
            <consortium name="RefSeq"/>
        </authorList>
    </citation>
    <scope>IDENTIFICATION</scope>
    <source>
        <tissue evidence="4">Etiolated seedlings</tissue>
    </source>
</reference>
<protein>
    <submittedName>
        <fullName evidence="4">Probable protein phosphatase 2C 33</fullName>
    </submittedName>
</protein>
<dbReference type="eggNOG" id="KOG0698">
    <property type="taxonomic scope" value="Eukaryota"/>
</dbReference>
<dbReference type="Proteomes" id="UP000087171">
    <property type="component" value="Chromosome Ca3"/>
</dbReference>
<dbReference type="PaxDb" id="3827-XP_004492043.1"/>
<feature type="region of interest" description="Disordered" evidence="1">
    <location>
        <begin position="165"/>
        <end position="197"/>
    </location>
</feature>